<dbReference type="PROSITE" id="PS50966">
    <property type="entry name" value="ZF_SWIM"/>
    <property type="match status" value="1"/>
</dbReference>
<dbReference type="EMBL" id="SHOA02000004">
    <property type="protein sequence ID" value="TDH71084.1"/>
    <property type="molecule type" value="Genomic_DNA"/>
</dbReference>
<reference evidence="3 4" key="1">
    <citation type="journal article" date="2021" name="Genome Biol.">
        <title>AFLAP: assembly-free linkage analysis pipeline using k-mers from genome sequencing data.</title>
        <authorList>
            <person name="Fletcher K."/>
            <person name="Zhang L."/>
            <person name="Gil J."/>
            <person name="Han R."/>
            <person name="Cavanaugh K."/>
            <person name="Michelmore R."/>
        </authorList>
    </citation>
    <scope>NUCLEOTIDE SEQUENCE [LARGE SCALE GENOMIC DNA]</scope>
    <source>
        <strain evidence="3 4">SF5</strain>
    </source>
</reference>
<dbReference type="InterPro" id="IPR007527">
    <property type="entry name" value="Znf_SWIM"/>
</dbReference>
<proteinExistence type="predicted"/>
<name>A0A976IGS3_BRELC</name>
<keyword evidence="1" id="KW-0863">Zinc-finger</keyword>
<dbReference type="GO" id="GO:0000724">
    <property type="term" value="P:double-strand break repair via homologous recombination"/>
    <property type="evidence" value="ECO:0007669"/>
    <property type="project" value="TreeGrafter"/>
</dbReference>
<feature type="domain" description="SWIM-type" evidence="2">
    <location>
        <begin position="109"/>
        <end position="146"/>
    </location>
</feature>
<evidence type="ECO:0000313" key="4">
    <source>
        <dbReference type="Proteomes" id="UP000294530"/>
    </source>
</evidence>
<dbReference type="GO" id="GO:0097196">
    <property type="term" value="C:Shu complex"/>
    <property type="evidence" value="ECO:0007669"/>
    <property type="project" value="TreeGrafter"/>
</dbReference>
<dbReference type="RefSeq" id="XP_067820583.1">
    <property type="nucleotide sequence ID" value="XM_067962742.1"/>
</dbReference>
<evidence type="ECO:0000256" key="1">
    <source>
        <dbReference type="PROSITE-ProRule" id="PRU00325"/>
    </source>
</evidence>
<dbReference type="GeneID" id="94348413"/>
<evidence type="ECO:0000313" key="3">
    <source>
        <dbReference type="EMBL" id="TDH71084.1"/>
    </source>
</evidence>
<keyword evidence="4" id="KW-1185">Reference proteome</keyword>
<protein>
    <recommendedName>
        <fullName evidence="2">SWIM-type domain-containing protein</fullName>
    </recommendedName>
</protein>
<gene>
    <name evidence="3" type="ORF">CCR75_004656</name>
</gene>
<dbReference type="AlphaFoldDB" id="A0A976IGS3"/>
<dbReference type="KEGG" id="blac:94348413"/>
<sequence>MTSALGVSVLSLVMSEVKQSKEKQFTDRHGDMLASLPQEDLKLVEAASELVERGLVVRITATPSRREFYRVESRNKYKRNGSYHDVNRSVDSGSNSFDATTIRGSGASYYNCFSHYCTCAAFHDTVVKSHPTAMCKHILARLLADATGQFQSMQVEDLHFAQMLSGSMSEIEKKKSEGPRLSLIVRSGPLGIGAYNNVVASRTY</sequence>
<dbReference type="OrthoDB" id="337581at2759"/>
<accession>A0A976IGS3</accession>
<dbReference type="PANTHER" id="PTHR28498:SF1">
    <property type="entry name" value="ZINC FINGER SWIM DOMAIN-CONTAINING PROTEIN 7"/>
    <property type="match status" value="1"/>
</dbReference>
<dbReference type="GO" id="GO:0008270">
    <property type="term" value="F:zinc ion binding"/>
    <property type="evidence" value="ECO:0007669"/>
    <property type="project" value="UniProtKB-KW"/>
</dbReference>
<keyword evidence="1" id="KW-0479">Metal-binding</keyword>
<dbReference type="PANTHER" id="PTHR28498">
    <property type="entry name" value="ZINC FINGER SWIM DOMAIN-CONTAINING PROTEIN 7"/>
    <property type="match status" value="1"/>
</dbReference>
<dbReference type="Proteomes" id="UP000294530">
    <property type="component" value="Unassembled WGS sequence"/>
</dbReference>
<organism evidence="3 4">
    <name type="scientific">Bremia lactucae</name>
    <name type="common">Lettuce downy mildew</name>
    <dbReference type="NCBI Taxonomy" id="4779"/>
    <lineage>
        <taxon>Eukaryota</taxon>
        <taxon>Sar</taxon>
        <taxon>Stramenopiles</taxon>
        <taxon>Oomycota</taxon>
        <taxon>Peronosporomycetes</taxon>
        <taxon>Peronosporales</taxon>
        <taxon>Peronosporaceae</taxon>
        <taxon>Bremia</taxon>
    </lineage>
</organism>
<evidence type="ECO:0000259" key="2">
    <source>
        <dbReference type="PROSITE" id="PS50966"/>
    </source>
</evidence>
<keyword evidence="1" id="KW-0862">Zinc</keyword>
<comment type="caution">
    <text evidence="3">The sequence shown here is derived from an EMBL/GenBank/DDBJ whole genome shotgun (WGS) entry which is preliminary data.</text>
</comment>